<reference evidence="5" key="1">
    <citation type="journal article" date="2019" name="Int. J. Syst. Evol. Microbiol.">
        <title>The Global Catalogue of Microorganisms (GCM) 10K type strain sequencing project: providing services to taxonomists for standard genome sequencing and annotation.</title>
        <authorList>
            <consortium name="The Broad Institute Genomics Platform"/>
            <consortium name="The Broad Institute Genome Sequencing Center for Infectious Disease"/>
            <person name="Wu L."/>
            <person name="Ma J."/>
        </authorList>
    </citation>
    <scope>NUCLEOTIDE SEQUENCE [LARGE SCALE GENOMIC DNA]</scope>
    <source>
        <strain evidence="5">KCTC 12847</strain>
    </source>
</reference>
<dbReference type="RefSeq" id="WP_019018316.1">
    <property type="nucleotide sequence ID" value="NZ_BMXD01000001.1"/>
</dbReference>
<sequence>MKLYGYFRSSAAYRVRIALNLKGLAYDQVAVNLVSGEQRGGDNLARNPQGLVPVLETDDGTRLTQSLAICEYLDERYPKPPLLPPDSEGRARVRALAQVVACEIHPLNNLKVLKYLTGELGTSEKTKLAWYRHWVSEGFDALETLLTDSTATGEFCHGDTPTLADVCLVPQVFNARRFECDMSAYPTIRRIAERCDILDAFKHAAPAAQPDAG</sequence>
<feature type="domain" description="GST N-terminal" evidence="2">
    <location>
        <begin position="1"/>
        <end position="81"/>
    </location>
</feature>
<organism evidence="4 5">
    <name type="scientific">Modicisalibacter luteus</name>
    <dbReference type="NCBI Taxonomy" id="453962"/>
    <lineage>
        <taxon>Bacteria</taxon>
        <taxon>Pseudomonadati</taxon>
        <taxon>Pseudomonadota</taxon>
        <taxon>Gammaproteobacteria</taxon>
        <taxon>Oceanospirillales</taxon>
        <taxon>Halomonadaceae</taxon>
        <taxon>Modicisalibacter</taxon>
    </lineage>
</organism>
<dbReference type="InterPro" id="IPR004045">
    <property type="entry name" value="Glutathione_S-Trfase_N"/>
</dbReference>
<dbReference type="SUPFAM" id="SSF47616">
    <property type="entry name" value="GST C-terminal domain-like"/>
    <property type="match status" value="1"/>
</dbReference>
<evidence type="ECO:0000259" key="3">
    <source>
        <dbReference type="PROSITE" id="PS50405"/>
    </source>
</evidence>
<dbReference type="SUPFAM" id="SSF52833">
    <property type="entry name" value="Thioredoxin-like"/>
    <property type="match status" value="1"/>
</dbReference>
<dbReference type="EC" id="5.2.1.2" evidence="4"/>
<dbReference type="InterPro" id="IPR034333">
    <property type="entry name" value="GST_Zeta_N"/>
</dbReference>
<dbReference type="NCBIfam" id="TIGR01262">
    <property type="entry name" value="maiA"/>
    <property type="match status" value="1"/>
</dbReference>
<dbReference type="PROSITE" id="PS50405">
    <property type="entry name" value="GST_CTER"/>
    <property type="match status" value="1"/>
</dbReference>
<dbReference type="PANTHER" id="PTHR42673">
    <property type="entry name" value="MALEYLACETOACETATE ISOMERASE"/>
    <property type="match status" value="1"/>
</dbReference>
<dbReference type="Gene3D" id="3.40.30.10">
    <property type="entry name" value="Glutaredoxin"/>
    <property type="match status" value="1"/>
</dbReference>
<dbReference type="PROSITE" id="PS50404">
    <property type="entry name" value="GST_NTER"/>
    <property type="match status" value="1"/>
</dbReference>
<keyword evidence="4" id="KW-0413">Isomerase</keyword>
<dbReference type="SFLD" id="SFLDS00019">
    <property type="entry name" value="Glutathione_Transferase_(cytos"/>
    <property type="match status" value="1"/>
</dbReference>
<dbReference type="InterPro" id="IPR040079">
    <property type="entry name" value="Glutathione_S-Trfase"/>
</dbReference>
<evidence type="ECO:0000313" key="5">
    <source>
        <dbReference type="Proteomes" id="UP001595640"/>
    </source>
</evidence>
<dbReference type="Gene3D" id="1.20.1050.10">
    <property type="match status" value="1"/>
</dbReference>
<comment type="similarity">
    <text evidence="1">Belongs to the GST superfamily. Zeta family.</text>
</comment>
<accession>A0ABV7M2A7</accession>
<evidence type="ECO:0000256" key="1">
    <source>
        <dbReference type="ARBA" id="ARBA00010007"/>
    </source>
</evidence>
<dbReference type="InterPro" id="IPR036249">
    <property type="entry name" value="Thioredoxin-like_sf"/>
</dbReference>
<evidence type="ECO:0000259" key="2">
    <source>
        <dbReference type="PROSITE" id="PS50404"/>
    </source>
</evidence>
<dbReference type="Proteomes" id="UP001595640">
    <property type="component" value="Unassembled WGS sequence"/>
</dbReference>
<proteinExistence type="inferred from homology"/>
<feature type="domain" description="GST C-terminal" evidence="3">
    <location>
        <begin position="86"/>
        <end position="213"/>
    </location>
</feature>
<dbReference type="PANTHER" id="PTHR42673:SF21">
    <property type="entry name" value="GLUTATHIONE S-TRANSFERASE YFCF"/>
    <property type="match status" value="1"/>
</dbReference>
<dbReference type="Pfam" id="PF13417">
    <property type="entry name" value="GST_N_3"/>
    <property type="match status" value="1"/>
</dbReference>
<protein>
    <submittedName>
        <fullName evidence="4">Maleylacetoacetate isomerase</fullName>
        <ecNumber evidence="4">5.2.1.2</ecNumber>
    </submittedName>
</protein>
<dbReference type="Pfam" id="PF13410">
    <property type="entry name" value="GST_C_2"/>
    <property type="match status" value="1"/>
</dbReference>
<comment type="caution">
    <text evidence="4">The sequence shown here is derived from an EMBL/GenBank/DDBJ whole genome shotgun (WGS) entry which is preliminary data.</text>
</comment>
<dbReference type="EMBL" id="JBHRUH010000031">
    <property type="protein sequence ID" value="MFC3293016.1"/>
    <property type="molecule type" value="Genomic_DNA"/>
</dbReference>
<evidence type="ECO:0000313" key="4">
    <source>
        <dbReference type="EMBL" id="MFC3293016.1"/>
    </source>
</evidence>
<gene>
    <name evidence="4" type="primary">maiA</name>
    <name evidence="4" type="ORF">ACFOEI_13220</name>
</gene>
<dbReference type="CDD" id="cd03191">
    <property type="entry name" value="GST_C_Zeta"/>
    <property type="match status" value="1"/>
</dbReference>
<name>A0ABV7M2A7_9GAMM</name>
<dbReference type="InterPro" id="IPR036282">
    <property type="entry name" value="Glutathione-S-Trfase_C_sf"/>
</dbReference>
<keyword evidence="5" id="KW-1185">Reference proteome</keyword>
<dbReference type="InterPro" id="IPR010987">
    <property type="entry name" value="Glutathione-S-Trfase_C-like"/>
</dbReference>
<dbReference type="CDD" id="cd03042">
    <property type="entry name" value="GST_N_Zeta"/>
    <property type="match status" value="1"/>
</dbReference>
<dbReference type="InterPro" id="IPR034330">
    <property type="entry name" value="GST_Zeta_C"/>
</dbReference>
<dbReference type="GO" id="GO:0016034">
    <property type="term" value="F:maleylacetoacetate isomerase activity"/>
    <property type="evidence" value="ECO:0007669"/>
    <property type="project" value="UniProtKB-EC"/>
</dbReference>
<dbReference type="SFLD" id="SFLDG00358">
    <property type="entry name" value="Main_(cytGST)"/>
    <property type="match status" value="1"/>
</dbReference>
<dbReference type="InterPro" id="IPR005955">
    <property type="entry name" value="GST_Zeta"/>
</dbReference>